<dbReference type="SUPFAM" id="SSF52129">
    <property type="entry name" value="Caspase-like"/>
    <property type="match status" value="1"/>
</dbReference>
<reference evidence="2" key="1">
    <citation type="submission" date="2022-01" db="EMBL/GenBank/DDBJ databases">
        <title>Collection of gut derived symbiotic bacterial strains cultured from healthy donors.</title>
        <authorList>
            <person name="Lin H."/>
            <person name="Kohout C."/>
            <person name="Waligurski E."/>
            <person name="Pamer E.G."/>
        </authorList>
    </citation>
    <scope>NUCLEOTIDE SEQUENCE</scope>
    <source>
        <strain evidence="2">MSK.14.39</strain>
    </source>
</reference>
<dbReference type="PANTHER" id="PTHR48104:SF30">
    <property type="entry name" value="METACASPASE-1"/>
    <property type="match status" value="1"/>
</dbReference>
<protein>
    <submittedName>
        <fullName evidence="2">Caspase family protein</fullName>
    </submittedName>
</protein>
<dbReference type="Proteomes" id="UP001108123">
    <property type="component" value="Unassembled WGS sequence"/>
</dbReference>
<evidence type="ECO:0000259" key="1">
    <source>
        <dbReference type="Pfam" id="PF00656"/>
    </source>
</evidence>
<dbReference type="RefSeq" id="WP_226807812.1">
    <property type="nucleotide sequence ID" value="NZ_JAJBNW010000016.1"/>
</dbReference>
<sequence>MNRKMRVFLALIIFLVAMPNIGYSIEEPSYRALIIGNGGYGDEDELLGPVNDINKMENALKHNYFGTNNIPFARIVKKQDLNKASILGSIRETFRDAKEEDISYFYFSGHGSYDSYTNTSYIMGIDGYGLSVHELERELRKIPGKVVVILDSCNSGGFINKGYNIMARNEPSKEDYIEQYNQSIIDAFSQKKRRGYLIGDKYKVITAASKNEYSYEIYFEDGWNWGGEFTRAFVKGNGYNGEFLADANYDDNVTLEEIYYFTSNNVIESNVQVYPMNDSFIIGSKWEEEPLRNTIDWDTFYNIPLDKAWNIRFNMDLDDDSWRDRIYILDYNNHKFPTEVGKNQSEENIYIKPLINYDSNSKYSIVIRENISSKKGKKLKDRVIATFYTEEGEIYYEKLSLDTVLNGHFHGYPYPSIEIAFENFFGYPTWEYFYSTDNYHVVEFNGMASRDGVLGNITIQFTVDVEEESFIVNYVDFNGEVLSRYEFDGLLGAVYDNYFNIRSNKDLKNIFSDKDDSPLLDNYIEK</sequence>
<dbReference type="InterPro" id="IPR050452">
    <property type="entry name" value="Metacaspase"/>
</dbReference>
<proteinExistence type="predicted"/>
<dbReference type="Gene3D" id="3.40.50.1460">
    <property type="match status" value="1"/>
</dbReference>
<evidence type="ECO:0000313" key="3">
    <source>
        <dbReference type="Proteomes" id="UP001108123"/>
    </source>
</evidence>
<comment type="caution">
    <text evidence="2">The sequence shown here is derived from an EMBL/GenBank/DDBJ whole genome shotgun (WGS) entry which is preliminary data.</text>
</comment>
<feature type="domain" description="Peptidase C14 caspase" evidence="1">
    <location>
        <begin position="31"/>
        <end position="235"/>
    </location>
</feature>
<organism evidence="2 3">
    <name type="scientific">Anaerosalibacter bizertensis</name>
    <dbReference type="NCBI Taxonomy" id="932217"/>
    <lineage>
        <taxon>Bacteria</taxon>
        <taxon>Bacillati</taxon>
        <taxon>Bacillota</taxon>
        <taxon>Tissierellia</taxon>
        <taxon>Tissierellales</taxon>
        <taxon>Sporanaerobacteraceae</taxon>
        <taxon>Anaerosalibacter</taxon>
    </lineage>
</organism>
<name>A0A9Q4FLV0_9FIRM</name>
<dbReference type="InterPro" id="IPR029030">
    <property type="entry name" value="Caspase-like_dom_sf"/>
</dbReference>
<dbReference type="GO" id="GO:0004197">
    <property type="term" value="F:cysteine-type endopeptidase activity"/>
    <property type="evidence" value="ECO:0007669"/>
    <property type="project" value="InterPro"/>
</dbReference>
<dbReference type="InterPro" id="IPR011600">
    <property type="entry name" value="Pept_C14_caspase"/>
</dbReference>
<evidence type="ECO:0000313" key="2">
    <source>
        <dbReference type="EMBL" id="MCG4564955.1"/>
    </source>
</evidence>
<accession>A0A9Q4FLV0</accession>
<dbReference type="PANTHER" id="PTHR48104">
    <property type="entry name" value="METACASPASE-4"/>
    <property type="match status" value="1"/>
</dbReference>
<dbReference type="AlphaFoldDB" id="A0A9Q4FLV0"/>
<dbReference type="Pfam" id="PF00656">
    <property type="entry name" value="Peptidase_C14"/>
    <property type="match status" value="1"/>
</dbReference>
<dbReference type="EMBL" id="JAKNID010000016">
    <property type="protein sequence ID" value="MCG4564955.1"/>
    <property type="molecule type" value="Genomic_DNA"/>
</dbReference>
<dbReference type="GO" id="GO:0005737">
    <property type="term" value="C:cytoplasm"/>
    <property type="evidence" value="ECO:0007669"/>
    <property type="project" value="TreeGrafter"/>
</dbReference>
<gene>
    <name evidence="2" type="ORF">L0P62_05775</name>
</gene>
<keyword evidence="3" id="KW-1185">Reference proteome</keyword>
<dbReference type="GO" id="GO:0006508">
    <property type="term" value="P:proteolysis"/>
    <property type="evidence" value="ECO:0007669"/>
    <property type="project" value="InterPro"/>
</dbReference>